<evidence type="ECO:0000256" key="2">
    <source>
        <dbReference type="ARBA" id="ARBA00022448"/>
    </source>
</evidence>
<proteinExistence type="inferred from homology"/>
<dbReference type="PRINTS" id="PR00176">
    <property type="entry name" value="NANEUSMPORT"/>
</dbReference>
<feature type="transmembrane region" description="Helical" evidence="7">
    <location>
        <begin position="43"/>
        <end position="65"/>
    </location>
</feature>
<dbReference type="PROSITE" id="PS50267">
    <property type="entry name" value="NA_NEUROTRAN_SYMP_3"/>
    <property type="match status" value="1"/>
</dbReference>
<keyword evidence="2 6" id="KW-0813">Transport</keyword>
<organism evidence="8 9">
    <name type="scientific">Banduia mediterranea</name>
    <dbReference type="NCBI Taxonomy" id="3075609"/>
    <lineage>
        <taxon>Bacteria</taxon>
        <taxon>Pseudomonadati</taxon>
        <taxon>Pseudomonadota</taxon>
        <taxon>Gammaproteobacteria</taxon>
        <taxon>Nevskiales</taxon>
        <taxon>Algiphilaceae</taxon>
        <taxon>Banduia</taxon>
    </lineage>
</organism>
<dbReference type="Proteomes" id="UP001254608">
    <property type="component" value="Unassembled WGS sequence"/>
</dbReference>
<feature type="transmembrane region" description="Helical" evidence="7">
    <location>
        <begin position="173"/>
        <end position="194"/>
    </location>
</feature>
<evidence type="ECO:0000256" key="5">
    <source>
        <dbReference type="ARBA" id="ARBA00023136"/>
    </source>
</evidence>
<comment type="similarity">
    <text evidence="6">Belongs to the sodium:neurotransmitter symporter (SNF) (TC 2.A.22) family.</text>
</comment>
<evidence type="ECO:0000256" key="7">
    <source>
        <dbReference type="SAM" id="Phobius"/>
    </source>
</evidence>
<dbReference type="RefSeq" id="WP_311365102.1">
    <property type="nucleotide sequence ID" value="NZ_JAVRIC010000012.1"/>
</dbReference>
<dbReference type="Pfam" id="PF00209">
    <property type="entry name" value="SNF"/>
    <property type="match status" value="2"/>
</dbReference>
<dbReference type="PANTHER" id="PTHR42948">
    <property type="entry name" value="TRANSPORTER"/>
    <property type="match status" value="1"/>
</dbReference>
<feature type="transmembrane region" description="Helical" evidence="7">
    <location>
        <begin position="144"/>
        <end position="166"/>
    </location>
</feature>
<keyword evidence="9" id="KW-1185">Reference proteome</keyword>
<dbReference type="InterPro" id="IPR047218">
    <property type="entry name" value="YocR/YhdH-like"/>
</dbReference>
<reference evidence="8 9" key="1">
    <citation type="submission" date="2023-09" db="EMBL/GenBank/DDBJ databases">
        <authorList>
            <person name="Rey-Velasco X."/>
        </authorList>
    </citation>
    <scope>NUCLEOTIDE SEQUENCE [LARGE SCALE GENOMIC DNA]</scope>
    <source>
        <strain evidence="8 9">W345</strain>
    </source>
</reference>
<feature type="transmembrane region" description="Helical" evidence="7">
    <location>
        <begin position="383"/>
        <end position="401"/>
    </location>
</feature>
<feature type="transmembrane region" description="Helical" evidence="7">
    <location>
        <begin position="12"/>
        <end position="31"/>
    </location>
</feature>
<dbReference type="PANTHER" id="PTHR42948:SF1">
    <property type="entry name" value="TRANSPORTER"/>
    <property type="match status" value="1"/>
</dbReference>
<feature type="transmembrane region" description="Helical" evidence="7">
    <location>
        <begin position="305"/>
        <end position="327"/>
    </location>
</feature>
<evidence type="ECO:0000256" key="1">
    <source>
        <dbReference type="ARBA" id="ARBA00004141"/>
    </source>
</evidence>
<evidence type="ECO:0000313" key="9">
    <source>
        <dbReference type="Proteomes" id="UP001254608"/>
    </source>
</evidence>
<keyword evidence="6" id="KW-0769">Symport</keyword>
<gene>
    <name evidence="8" type="ORF">RM530_10090</name>
</gene>
<evidence type="ECO:0000313" key="8">
    <source>
        <dbReference type="EMBL" id="MDT0497711.1"/>
    </source>
</evidence>
<comment type="subcellular location">
    <subcellularLocation>
        <location evidence="1">Membrane</location>
        <topology evidence="1">Multi-pass membrane protein</topology>
    </subcellularLocation>
</comment>
<dbReference type="InterPro" id="IPR037272">
    <property type="entry name" value="SNS_sf"/>
</dbReference>
<dbReference type="CDD" id="cd10336">
    <property type="entry name" value="SLC6sbd_Tyt1-Like"/>
    <property type="match status" value="1"/>
</dbReference>
<dbReference type="PROSITE" id="PS00610">
    <property type="entry name" value="NA_NEUROTRAN_SYMP_1"/>
    <property type="match status" value="1"/>
</dbReference>
<dbReference type="NCBIfam" id="NF037979">
    <property type="entry name" value="Na_transp"/>
    <property type="match status" value="1"/>
</dbReference>
<feature type="transmembrane region" description="Helical" evidence="7">
    <location>
        <begin position="86"/>
        <end position="114"/>
    </location>
</feature>
<feature type="transmembrane region" description="Helical" evidence="7">
    <location>
        <begin position="421"/>
        <end position="442"/>
    </location>
</feature>
<keyword evidence="5 7" id="KW-0472">Membrane</keyword>
<dbReference type="EMBL" id="JAVRIC010000012">
    <property type="protein sequence ID" value="MDT0497711.1"/>
    <property type="molecule type" value="Genomic_DNA"/>
</dbReference>
<keyword evidence="4 7" id="KW-1133">Transmembrane helix</keyword>
<dbReference type="InterPro" id="IPR000175">
    <property type="entry name" value="Na/ntran_symport"/>
</dbReference>
<keyword evidence="3 6" id="KW-0812">Transmembrane</keyword>
<feature type="transmembrane region" description="Helical" evidence="7">
    <location>
        <begin position="339"/>
        <end position="362"/>
    </location>
</feature>
<feature type="transmembrane region" description="Helical" evidence="7">
    <location>
        <begin position="214"/>
        <end position="236"/>
    </location>
</feature>
<sequence length="444" mass="46623">MNSREHWGSRFGFIMAAAGSAVGLGNIWRFPYTTGQNGGGAFLLIYLGIILAFGISLVVAEMLVGRSAQRNPVGAFKLLGGRAWPLVGYLGVLTGFVILSFYIVVAGWTLAYIVHMAQGALDTTDSAALTDLFGDFVADPVQPIVYAGGFMLITGIVVVGGINAGIERANKVLMPALFALLLILVVRSVTLPGATDGLIFYLKPNWSAVTADTFFAAISQAFFSLSIGMGTMLTYGSYLSARENLPSAALTIGLIDSAVAILSGLMVIPAVFAAGLSPSAGPGLTFITLPAVFAAMPFGNFFGVLFFSLLAIAALTSAVSILEPLVAYFVDEHGLSRRVVVVAASAVCFLLGIPASLSFGVMSDVTVFGKNWFDLVDFLSNSVLLPTGGLFTALFVGWFWAKPALRALSNGGELSQAWAGAWLFILRFVAPIAIAWILISALKG</sequence>
<feature type="transmembrane region" description="Helical" evidence="7">
    <location>
        <begin position="280"/>
        <end position="298"/>
    </location>
</feature>
<name>A0ABU2WIM3_9GAMM</name>
<accession>A0ABU2WIM3</accession>
<protein>
    <recommendedName>
        <fullName evidence="6">Transporter</fullName>
    </recommendedName>
</protein>
<feature type="transmembrane region" description="Helical" evidence="7">
    <location>
        <begin position="248"/>
        <end position="274"/>
    </location>
</feature>
<evidence type="ECO:0000256" key="6">
    <source>
        <dbReference type="RuleBase" id="RU003732"/>
    </source>
</evidence>
<evidence type="ECO:0000256" key="3">
    <source>
        <dbReference type="ARBA" id="ARBA00022692"/>
    </source>
</evidence>
<evidence type="ECO:0000256" key="4">
    <source>
        <dbReference type="ARBA" id="ARBA00022989"/>
    </source>
</evidence>
<comment type="caution">
    <text evidence="8">The sequence shown here is derived from an EMBL/GenBank/DDBJ whole genome shotgun (WGS) entry which is preliminary data.</text>
</comment>
<dbReference type="SUPFAM" id="SSF161070">
    <property type="entry name" value="SNF-like"/>
    <property type="match status" value="1"/>
</dbReference>